<keyword evidence="12" id="KW-0752">Steroid biosynthesis</keyword>
<evidence type="ECO:0000256" key="4">
    <source>
        <dbReference type="ARBA" id="ARBA00022490"/>
    </source>
</evidence>
<keyword evidence="7" id="KW-0808">Transferase</keyword>
<dbReference type="EC" id="2.7.4.2" evidence="3"/>
<accession>A0AAV7KGD4</accession>
<feature type="binding site" evidence="18">
    <location>
        <begin position="21"/>
        <end position="27"/>
    </location>
    <ligand>
        <name>ATP</name>
        <dbReference type="ChEBI" id="CHEBI:30616"/>
    </ligand>
</feature>
<keyword evidence="11 18" id="KW-0067">ATP-binding</keyword>
<reference evidence="19 20" key="1">
    <citation type="journal article" date="2023" name="BMC Biol.">
        <title>The compact genome of the sponge Oopsacas minuta (Hexactinellida) is lacking key metazoan core genes.</title>
        <authorList>
            <person name="Santini S."/>
            <person name="Schenkelaars Q."/>
            <person name="Jourda C."/>
            <person name="Duchesne M."/>
            <person name="Belahbib H."/>
            <person name="Rocher C."/>
            <person name="Selva M."/>
            <person name="Riesgo A."/>
            <person name="Vervoort M."/>
            <person name="Leys S.P."/>
            <person name="Kodjabachian L."/>
            <person name="Le Bivic A."/>
            <person name="Borchiellini C."/>
            <person name="Claverie J.M."/>
            <person name="Renard E."/>
        </authorList>
    </citation>
    <scope>NUCLEOTIDE SEQUENCE [LARGE SCALE GENOMIC DNA]</scope>
    <source>
        <strain evidence="19">SPO-2</strain>
    </source>
</reference>
<evidence type="ECO:0000256" key="15">
    <source>
        <dbReference type="ARBA" id="ARBA00023166"/>
    </source>
</evidence>
<keyword evidence="9 19" id="KW-0418">Kinase</keyword>
<dbReference type="AlphaFoldDB" id="A0AAV7KGD4"/>
<keyword evidence="8 18" id="KW-0547">Nucleotide-binding</keyword>
<feature type="binding site" evidence="18">
    <location>
        <position position="171"/>
    </location>
    <ligand>
        <name>ATP</name>
        <dbReference type="ChEBI" id="CHEBI:30616"/>
    </ligand>
</feature>
<evidence type="ECO:0000256" key="7">
    <source>
        <dbReference type="ARBA" id="ARBA00022679"/>
    </source>
</evidence>
<comment type="pathway">
    <text evidence="2">Isoprenoid biosynthesis; isopentenyl diphosphate biosynthesis via mevalonate pathway; isopentenyl diphosphate from (R)-mevalonate: step 2/3.</text>
</comment>
<dbReference type="GO" id="GO:0006695">
    <property type="term" value="P:cholesterol biosynthetic process"/>
    <property type="evidence" value="ECO:0007669"/>
    <property type="project" value="UniProtKB-KW"/>
</dbReference>
<keyword evidence="13" id="KW-0756">Sterol biosynthesis</keyword>
<dbReference type="InterPro" id="IPR005919">
    <property type="entry name" value="Pmev_kin_anim"/>
</dbReference>
<feature type="binding site" evidence="18">
    <location>
        <position position="143"/>
    </location>
    <ligand>
        <name>ATP</name>
        <dbReference type="ChEBI" id="CHEBI:30616"/>
    </ligand>
</feature>
<dbReference type="InterPro" id="IPR027417">
    <property type="entry name" value="P-loop_NTPase"/>
</dbReference>
<keyword evidence="10" id="KW-0152">Cholesterol biosynthesis</keyword>
<comment type="subcellular location">
    <subcellularLocation>
        <location evidence="1">Cytoplasm</location>
        <location evidence="1">Cytosol</location>
    </subcellularLocation>
</comment>
<dbReference type="PIRSF" id="PIRSF036639">
    <property type="entry name" value="PMK_anim"/>
    <property type="match status" value="1"/>
</dbReference>
<evidence type="ECO:0000256" key="16">
    <source>
        <dbReference type="ARBA" id="ARBA00023221"/>
    </source>
</evidence>
<evidence type="ECO:0000256" key="10">
    <source>
        <dbReference type="ARBA" id="ARBA00022778"/>
    </source>
</evidence>
<dbReference type="Proteomes" id="UP001165289">
    <property type="component" value="Unassembled WGS sequence"/>
</dbReference>
<protein>
    <recommendedName>
        <fullName evidence="17">Phosphomevalonate kinase</fullName>
        <ecNumber evidence="3">2.7.4.2</ecNumber>
    </recommendedName>
</protein>
<evidence type="ECO:0000256" key="17">
    <source>
        <dbReference type="ARBA" id="ARBA00034549"/>
    </source>
</evidence>
<evidence type="ECO:0000256" key="2">
    <source>
        <dbReference type="ARBA" id="ARBA00005017"/>
    </source>
</evidence>
<dbReference type="GO" id="GO:0005829">
    <property type="term" value="C:cytosol"/>
    <property type="evidence" value="ECO:0007669"/>
    <property type="project" value="UniProtKB-SubCell"/>
</dbReference>
<organism evidence="19 20">
    <name type="scientific">Oopsacas minuta</name>
    <dbReference type="NCBI Taxonomy" id="111878"/>
    <lineage>
        <taxon>Eukaryota</taxon>
        <taxon>Metazoa</taxon>
        <taxon>Porifera</taxon>
        <taxon>Hexactinellida</taxon>
        <taxon>Hexasterophora</taxon>
        <taxon>Lyssacinosida</taxon>
        <taxon>Leucopsacidae</taxon>
        <taxon>Oopsacas</taxon>
    </lineage>
</organism>
<sequence length="196" mass="22024">MAQLSGTATYLPLVVILVSGKRKCGKDFVSETLCANLGKTCAIFRLSAPLKKSYATIHTLDLDQLMSATEYKEIHRKNMIEWGEEVRNKDPGYFCRLATEEGHLYTIWIISDVRRHSDVSYFRQKYNCVTVKVAATQSVREERGFKFVDGVDNAQSECGLDNLECDITIQNDGTVPLPEVSGYKELVALVLPHIQS</sequence>
<evidence type="ECO:0000256" key="11">
    <source>
        <dbReference type="ARBA" id="ARBA00022840"/>
    </source>
</evidence>
<keyword evidence="20" id="KW-1185">Reference proteome</keyword>
<dbReference type="PANTHER" id="PTHR13101:SF1">
    <property type="entry name" value="PHOSPHOMEVALONATE KINASE"/>
    <property type="match status" value="1"/>
</dbReference>
<keyword evidence="5" id="KW-0444">Lipid biosynthesis</keyword>
<dbReference type="Gene3D" id="3.40.50.300">
    <property type="entry name" value="P-loop containing nucleotide triphosphate hydrolases"/>
    <property type="match status" value="1"/>
</dbReference>
<keyword evidence="15" id="KW-1207">Sterol metabolism</keyword>
<dbReference type="PANTHER" id="PTHR13101">
    <property type="entry name" value="PHOSPHOMEVALONATE KINASE"/>
    <property type="match status" value="1"/>
</dbReference>
<dbReference type="EMBL" id="JAKMXF010000051">
    <property type="protein sequence ID" value="KAI6659755.1"/>
    <property type="molecule type" value="Genomic_DNA"/>
</dbReference>
<proteinExistence type="predicted"/>
<comment type="caution">
    <text evidence="19">The sequence shown here is derived from an EMBL/GenBank/DDBJ whole genome shotgun (WGS) entry which is preliminary data.</text>
</comment>
<gene>
    <name evidence="19" type="ORF">LOD99_10688</name>
</gene>
<dbReference type="GO" id="GO:0019287">
    <property type="term" value="P:isopentenyl diphosphate biosynthetic process, mevalonate pathway"/>
    <property type="evidence" value="ECO:0007669"/>
    <property type="project" value="TreeGrafter"/>
</dbReference>
<keyword evidence="6" id="KW-0153">Cholesterol metabolism</keyword>
<evidence type="ECO:0000256" key="8">
    <source>
        <dbReference type="ARBA" id="ARBA00022741"/>
    </source>
</evidence>
<dbReference type="Pfam" id="PF04275">
    <property type="entry name" value="P-mevalo_kinase"/>
    <property type="match status" value="1"/>
</dbReference>
<evidence type="ECO:0000256" key="9">
    <source>
        <dbReference type="ARBA" id="ARBA00022777"/>
    </source>
</evidence>
<evidence type="ECO:0000256" key="6">
    <source>
        <dbReference type="ARBA" id="ARBA00022548"/>
    </source>
</evidence>
<evidence type="ECO:0000256" key="18">
    <source>
        <dbReference type="PIRSR" id="PIRSR036639-1"/>
    </source>
</evidence>
<evidence type="ECO:0000256" key="5">
    <source>
        <dbReference type="ARBA" id="ARBA00022516"/>
    </source>
</evidence>
<evidence type="ECO:0000313" key="20">
    <source>
        <dbReference type="Proteomes" id="UP001165289"/>
    </source>
</evidence>
<keyword evidence="4" id="KW-0963">Cytoplasm</keyword>
<keyword evidence="14" id="KW-0443">Lipid metabolism</keyword>
<evidence type="ECO:0000256" key="12">
    <source>
        <dbReference type="ARBA" id="ARBA00022955"/>
    </source>
</evidence>
<evidence type="ECO:0000256" key="3">
    <source>
        <dbReference type="ARBA" id="ARBA00012958"/>
    </source>
</evidence>
<evidence type="ECO:0000256" key="13">
    <source>
        <dbReference type="ARBA" id="ARBA00023011"/>
    </source>
</evidence>
<evidence type="ECO:0000313" key="19">
    <source>
        <dbReference type="EMBL" id="KAI6659755.1"/>
    </source>
</evidence>
<keyword evidence="16" id="KW-0753">Steroid metabolism</keyword>
<dbReference type="GO" id="GO:0005524">
    <property type="term" value="F:ATP binding"/>
    <property type="evidence" value="ECO:0007669"/>
    <property type="project" value="UniProtKB-KW"/>
</dbReference>
<dbReference type="GO" id="GO:0004631">
    <property type="term" value="F:phosphomevalonate kinase activity"/>
    <property type="evidence" value="ECO:0007669"/>
    <property type="project" value="UniProtKB-EC"/>
</dbReference>
<evidence type="ECO:0000256" key="14">
    <source>
        <dbReference type="ARBA" id="ARBA00023098"/>
    </source>
</evidence>
<name>A0AAV7KGD4_9METZ</name>
<evidence type="ECO:0000256" key="1">
    <source>
        <dbReference type="ARBA" id="ARBA00004514"/>
    </source>
</evidence>